<comment type="caution">
    <text evidence="2">The sequence shown here is derived from an EMBL/GenBank/DDBJ whole genome shotgun (WGS) entry which is preliminary data.</text>
</comment>
<proteinExistence type="predicted"/>
<feature type="compositionally biased region" description="Basic and acidic residues" evidence="1">
    <location>
        <begin position="25"/>
        <end position="34"/>
    </location>
</feature>
<keyword evidence="2" id="KW-0238">DNA-binding</keyword>
<keyword evidence="3" id="KW-1185">Reference proteome</keyword>
<feature type="compositionally biased region" description="Basic and acidic residues" evidence="1">
    <location>
        <begin position="1"/>
        <end position="17"/>
    </location>
</feature>
<protein>
    <submittedName>
        <fullName evidence="2">Ventral anterior homeobox 2</fullName>
    </submittedName>
</protein>
<dbReference type="GO" id="GO:0003677">
    <property type="term" value="F:DNA binding"/>
    <property type="evidence" value="ECO:0007669"/>
    <property type="project" value="UniProtKB-KW"/>
</dbReference>
<feature type="compositionally biased region" description="Basic and acidic residues" evidence="1">
    <location>
        <begin position="68"/>
        <end position="81"/>
    </location>
</feature>
<feature type="region of interest" description="Disordered" evidence="1">
    <location>
        <begin position="1"/>
        <end position="83"/>
    </location>
</feature>
<accession>A0ABQ9U716</accession>
<dbReference type="EMBL" id="JASSZA010000015">
    <property type="protein sequence ID" value="KAK2092646.1"/>
    <property type="molecule type" value="Genomic_DNA"/>
</dbReference>
<evidence type="ECO:0000313" key="3">
    <source>
        <dbReference type="Proteomes" id="UP001266305"/>
    </source>
</evidence>
<organism evidence="2 3">
    <name type="scientific">Saguinus oedipus</name>
    <name type="common">Cotton-top tamarin</name>
    <name type="synonym">Oedipomidas oedipus</name>
    <dbReference type="NCBI Taxonomy" id="9490"/>
    <lineage>
        <taxon>Eukaryota</taxon>
        <taxon>Metazoa</taxon>
        <taxon>Chordata</taxon>
        <taxon>Craniata</taxon>
        <taxon>Vertebrata</taxon>
        <taxon>Euteleostomi</taxon>
        <taxon>Mammalia</taxon>
        <taxon>Eutheria</taxon>
        <taxon>Euarchontoglires</taxon>
        <taxon>Primates</taxon>
        <taxon>Haplorrhini</taxon>
        <taxon>Platyrrhini</taxon>
        <taxon>Cebidae</taxon>
        <taxon>Callitrichinae</taxon>
        <taxon>Saguinus</taxon>
    </lineage>
</organism>
<gene>
    <name evidence="2" type="primary">VAX2</name>
    <name evidence="2" type="ORF">P7K49_029175</name>
</gene>
<evidence type="ECO:0000313" key="2">
    <source>
        <dbReference type="EMBL" id="KAK2092646.1"/>
    </source>
</evidence>
<name>A0ABQ9U716_SAGOE</name>
<evidence type="ECO:0000256" key="1">
    <source>
        <dbReference type="SAM" id="MobiDB-lite"/>
    </source>
</evidence>
<keyword evidence="2" id="KW-0371">Homeobox</keyword>
<sequence>MGDGGAERDRGPARRAESGGSGGRGGEEDMRADGGGRSPTEVAGTSASSPTGSRESGADSDGQPGPGEADHCRRILVREPGLRPVTLKARRRGSSVVNRGRKRPRLFRVAALLPRLPPNLVSLPGGNHAGHGGWRARR</sequence>
<reference evidence="2 3" key="1">
    <citation type="submission" date="2023-05" db="EMBL/GenBank/DDBJ databases">
        <title>B98-5 Cell Line De Novo Hybrid Assembly: An Optical Mapping Approach.</title>
        <authorList>
            <person name="Kananen K."/>
            <person name="Auerbach J.A."/>
            <person name="Kautto E."/>
            <person name="Blachly J.S."/>
        </authorList>
    </citation>
    <scope>NUCLEOTIDE SEQUENCE [LARGE SCALE GENOMIC DNA]</scope>
    <source>
        <strain evidence="2">B95-8</strain>
        <tissue evidence="2">Cell line</tissue>
    </source>
</reference>
<feature type="compositionally biased region" description="Polar residues" evidence="1">
    <location>
        <begin position="43"/>
        <end position="54"/>
    </location>
</feature>
<dbReference type="Proteomes" id="UP001266305">
    <property type="component" value="Unassembled WGS sequence"/>
</dbReference>